<evidence type="ECO:0000256" key="9">
    <source>
        <dbReference type="SAM" id="Phobius"/>
    </source>
</evidence>
<feature type="transmembrane region" description="Helical" evidence="9">
    <location>
        <begin position="107"/>
        <end position="131"/>
    </location>
</feature>
<keyword evidence="5" id="KW-0746">Sphingolipid metabolism</keyword>
<dbReference type="Pfam" id="PF14360">
    <property type="entry name" value="PAP2_C"/>
    <property type="match status" value="1"/>
</dbReference>
<keyword evidence="8 9" id="KW-0472">Membrane</keyword>
<dbReference type="GO" id="GO:0047493">
    <property type="term" value="F:ceramide cholinephosphotransferase activity"/>
    <property type="evidence" value="ECO:0007669"/>
    <property type="project" value="TreeGrafter"/>
</dbReference>
<dbReference type="GO" id="GO:0046513">
    <property type="term" value="P:ceramide biosynthetic process"/>
    <property type="evidence" value="ECO:0007669"/>
    <property type="project" value="TreeGrafter"/>
</dbReference>
<dbReference type="GO" id="GO:0033188">
    <property type="term" value="F:sphingomyelin synthase activity"/>
    <property type="evidence" value="ECO:0007669"/>
    <property type="project" value="TreeGrafter"/>
</dbReference>
<proteinExistence type="inferred from homology"/>
<dbReference type="Proteomes" id="UP000321570">
    <property type="component" value="Unassembled WGS sequence"/>
</dbReference>
<keyword evidence="6 9" id="KW-1133">Transmembrane helix</keyword>
<comment type="subcellular location">
    <subcellularLocation>
        <location evidence="1">Membrane</location>
        <topology evidence="1">Multi-pass membrane protein</topology>
    </subcellularLocation>
</comment>
<feature type="domain" description="SAM" evidence="10">
    <location>
        <begin position="21"/>
        <end position="71"/>
    </location>
</feature>
<dbReference type="InterPro" id="IPR013761">
    <property type="entry name" value="SAM/pointed_sf"/>
</dbReference>
<evidence type="ECO:0000256" key="4">
    <source>
        <dbReference type="ARBA" id="ARBA00022692"/>
    </source>
</evidence>
<dbReference type="InterPro" id="IPR001660">
    <property type="entry name" value="SAM"/>
</dbReference>
<keyword evidence="7" id="KW-0443">Lipid metabolism</keyword>
<dbReference type="GO" id="GO:0000139">
    <property type="term" value="C:Golgi membrane"/>
    <property type="evidence" value="ECO:0007669"/>
    <property type="project" value="TreeGrafter"/>
</dbReference>
<feature type="domain" description="Sphingomyelin synthase-like" evidence="11">
    <location>
        <begin position="252"/>
        <end position="324"/>
    </location>
</feature>
<dbReference type="PANTHER" id="PTHR21290:SF25">
    <property type="entry name" value="SPHINGOMYELIN SYNTHASE-RELATED PROTEIN 1"/>
    <property type="match status" value="1"/>
</dbReference>
<evidence type="ECO:0000256" key="3">
    <source>
        <dbReference type="ARBA" id="ARBA00022679"/>
    </source>
</evidence>
<feature type="transmembrane region" description="Helical" evidence="9">
    <location>
        <begin position="154"/>
        <end position="178"/>
    </location>
</feature>
<protein>
    <recommendedName>
        <fullName evidence="14">SAM domain-containing protein</fullName>
    </recommendedName>
</protein>
<dbReference type="GO" id="GO:0005886">
    <property type="term" value="C:plasma membrane"/>
    <property type="evidence" value="ECO:0007669"/>
    <property type="project" value="TreeGrafter"/>
</dbReference>
<comment type="similarity">
    <text evidence="2">Belongs to the sphingomyelin synthase family.</text>
</comment>
<evidence type="ECO:0000256" key="1">
    <source>
        <dbReference type="ARBA" id="ARBA00004141"/>
    </source>
</evidence>
<evidence type="ECO:0000256" key="8">
    <source>
        <dbReference type="ARBA" id="ARBA00023136"/>
    </source>
</evidence>
<evidence type="ECO:0000256" key="5">
    <source>
        <dbReference type="ARBA" id="ARBA00022919"/>
    </source>
</evidence>
<feature type="transmembrane region" description="Helical" evidence="9">
    <location>
        <begin position="190"/>
        <end position="210"/>
    </location>
</feature>
<keyword evidence="13" id="KW-1185">Reference proteome</keyword>
<sequence length="411" mass="47853">MNNNILDEYPPRGRSQEAFFEWLRNRDVDTEAINIFRQHKIDEMTFCMLKESDLREMGINKLGVIKRLLYILKIKNPSSCSDSDESSGYRTPRMQLNSSTCESDPKLWKVCISALYCFLSLGVTSYVMVLAHERLPDISKYPPLPDILLDNLPYIPWAFEAAEMICIVLALIWTLVLVFHKHRLILFRRYCSLMGTVFLLRSITMIITSLSVPGQHLLTECKPFVFHSFKERLERAAAIWFGMGMTLQGVRTCGDYMFSGHTTVITLLNFFITEYTPQRLSRLHNLTWMLNGFGVFFILAAHEHYSIDVFIAIYISTRLFLYYHWQADNQHASHHDKHRDWIWFPILTFFECDVQGPVPHEYSNPVKDFLFYWKKYQPSLHKFPLALASLCLSSPSSPKSDSNGVIREKGE</sequence>
<name>A0A564Z1A8_HYMDI</name>
<dbReference type="EMBL" id="CABIJS010000555">
    <property type="protein sequence ID" value="VUZ53206.1"/>
    <property type="molecule type" value="Genomic_DNA"/>
</dbReference>
<dbReference type="AlphaFoldDB" id="A0A564Z1A8"/>
<evidence type="ECO:0000259" key="11">
    <source>
        <dbReference type="Pfam" id="PF14360"/>
    </source>
</evidence>
<evidence type="ECO:0000313" key="12">
    <source>
        <dbReference type="EMBL" id="VUZ53206.1"/>
    </source>
</evidence>
<reference evidence="12 13" key="1">
    <citation type="submission" date="2019-07" db="EMBL/GenBank/DDBJ databases">
        <authorList>
            <person name="Jastrzebski P J."/>
            <person name="Paukszto L."/>
            <person name="Jastrzebski P J."/>
        </authorList>
    </citation>
    <scope>NUCLEOTIDE SEQUENCE [LARGE SCALE GENOMIC DNA]</scope>
    <source>
        <strain evidence="12 13">WMS-il1</strain>
    </source>
</reference>
<accession>A0A564Z1A8</accession>
<dbReference type="InterPro" id="IPR025749">
    <property type="entry name" value="Sphingomyelin_synth-like_dom"/>
</dbReference>
<evidence type="ECO:0008006" key="14">
    <source>
        <dbReference type="Google" id="ProtNLM"/>
    </source>
</evidence>
<evidence type="ECO:0000256" key="2">
    <source>
        <dbReference type="ARBA" id="ARBA00005441"/>
    </source>
</evidence>
<dbReference type="GO" id="GO:0005789">
    <property type="term" value="C:endoplasmic reticulum membrane"/>
    <property type="evidence" value="ECO:0007669"/>
    <property type="project" value="TreeGrafter"/>
</dbReference>
<dbReference type="PANTHER" id="PTHR21290">
    <property type="entry name" value="SPHINGOMYELIN SYNTHETASE"/>
    <property type="match status" value="1"/>
</dbReference>
<evidence type="ECO:0000313" key="13">
    <source>
        <dbReference type="Proteomes" id="UP000321570"/>
    </source>
</evidence>
<evidence type="ECO:0000256" key="6">
    <source>
        <dbReference type="ARBA" id="ARBA00022989"/>
    </source>
</evidence>
<keyword evidence="4 9" id="KW-0812">Transmembrane</keyword>
<dbReference type="InterPro" id="IPR045221">
    <property type="entry name" value="Sphingomyelin_synth-like"/>
</dbReference>
<evidence type="ECO:0000256" key="7">
    <source>
        <dbReference type="ARBA" id="ARBA00023098"/>
    </source>
</evidence>
<dbReference type="SUPFAM" id="SSF47769">
    <property type="entry name" value="SAM/Pointed domain"/>
    <property type="match status" value="1"/>
</dbReference>
<keyword evidence="3" id="KW-0808">Transferase</keyword>
<evidence type="ECO:0000259" key="10">
    <source>
        <dbReference type="Pfam" id="PF00536"/>
    </source>
</evidence>
<organism evidence="12 13">
    <name type="scientific">Hymenolepis diminuta</name>
    <name type="common">Rat tapeworm</name>
    <dbReference type="NCBI Taxonomy" id="6216"/>
    <lineage>
        <taxon>Eukaryota</taxon>
        <taxon>Metazoa</taxon>
        <taxon>Spiralia</taxon>
        <taxon>Lophotrochozoa</taxon>
        <taxon>Platyhelminthes</taxon>
        <taxon>Cestoda</taxon>
        <taxon>Eucestoda</taxon>
        <taxon>Cyclophyllidea</taxon>
        <taxon>Hymenolepididae</taxon>
        <taxon>Hymenolepis</taxon>
    </lineage>
</organism>
<gene>
    <name evidence="12" type="ORF">WMSIL1_LOCUS11655</name>
</gene>
<dbReference type="Pfam" id="PF00536">
    <property type="entry name" value="SAM_1"/>
    <property type="match status" value="1"/>
</dbReference>
<feature type="transmembrane region" description="Helical" evidence="9">
    <location>
        <begin position="256"/>
        <end position="273"/>
    </location>
</feature>
<dbReference type="Gene3D" id="1.10.150.50">
    <property type="entry name" value="Transcription Factor, Ets-1"/>
    <property type="match status" value="1"/>
</dbReference>